<feature type="transmembrane region" description="Helical" evidence="1">
    <location>
        <begin position="228"/>
        <end position="254"/>
    </location>
</feature>
<gene>
    <name evidence="2" type="ORF">BU204_32730</name>
</gene>
<proteinExistence type="predicted"/>
<feature type="transmembrane region" description="Helical" evidence="1">
    <location>
        <begin position="311"/>
        <end position="330"/>
    </location>
</feature>
<dbReference type="EMBL" id="MSIE01000083">
    <property type="protein sequence ID" value="OLF09643.1"/>
    <property type="molecule type" value="Genomic_DNA"/>
</dbReference>
<accession>A0A1Q8C5J4</accession>
<keyword evidence="1" id="KW-0472">Membrane</keyword>
<organism evidence="2 3">
    <name type="scientific">Actinophytocola xanthii</name>
    <dbReference type="NCBI Taxonomy" id="1912961"/>
    <lineage>
        <taxon>Bacteria</taxon>
        <taxon>Bacillati</taxon>
        <taxon>Actinomycetota</taxon>
        <taxon>Actinomycetes</taxon>
        <taxon>Pseudonocardiales</taxon>
        <taxon>Pseudonocardiaceae</taxon>
    </lineage>
</organism>
<comment type="caution">
    <text evidence="2">The sequence shown here is derived from an EMBL/GenBank/DDBJ whole genome shotgun (WGS) entry which is preliminary data.</text>
</comment>
<feature type="transmembrane region" description="Helical" evidence="1">
    <location>
        <begin position="289"/>
        <end position="305"/>
    </location>
</feature>
<dbReference type="OrthoDB" id="5492344at2"/>
<sequence length="502" mass="55299">MFVAGGLGVLFLLGVRAAWFFTIDDAYITFRYSDNLANGHGPVWNVGEDPVEGFTNFLWMVWHTPFALLGLDLPTVAKLTSLVAGAAALVMLVRYCHQRYGLVAALTAGGAFVVFVPTYFHLTSGLETVAFAALVLRAVIVTLRALDDRPVRVWEPPLLLVLAGMLRPEGVLAALPAFLLWLWLRRRDRVAWLWSAGAVVAGAAYFVWRWTYYGHLFPNTFYVKFGNVAAGTAWFEATVPLLAPLLALTLWLLVRRETRWAGGLLVGTVATTYLTYVVSGPSMDYVHRFAYHAFPLLCLGAGLAVGPIRRWYLASAVGAVAVGWVAVTGVQPFDLPVIANYGPDLARAHVAIGKGLGQVDSVPPEERTVALNDAGAIPYYSGWTTVDIIGLNDEAIAHGGDVTQRVLDARPTVIVVRSLSPDVPADAYGMDVLQVTEGYEHVATVPMRDSYYKQVFVLPEWADEVREPIMAAVDEAQRTYDPGRYELTIDRWLDRVRKDFPW</sequence>
<feature type="transmembrane region" description="Helical" evidence="1">
    <location>
        <begin position="190"/>
        <end position="208"/>
    </location>
</feature>
<reference evidence="2 3" key="1">
    <citation type="submission" date="2016-12" db="EMBL/GenBank/DDBJ databases">
        <title>The draft genome sequence of Actinophytocola sp. 11-183.</title>
        <authorList>
            <person name="Wang W."/>
            <person name="Yuan L."/>
        </authorList>
    </citation>
    <scope>NUCLEOTIDE SEQUENCE [LARGE SCALE GENOMIC DNA]</scope>
    <source>
        <strain evidence="2 3">11-183</strain>
    </source>
</reference>
<dbReference type="AlphaFoldDB" id="A0A1Q8C5J4"/>
<name>A0A1Q8C5J4_9PSEU</name>
<keyword evidence="1" id="KW-1133">Transmembrane helix</keyword>
<evidence type="ECO:0000313" key="2">
    <source>
        <dbReference type="EMBL" id="OLF09643.1"/>
    </source>
</evidence>
<evidence type="ECO:0000313" key="3">
    <source>
        <dbReference type="Proteomes" id="UP000185596"/>
    </source>
</evidence>
<keyword evidence="1" id="KW-0812">Transmembrane</keyword>
<feature type="transmembrane region" description="Helical" evidence="1">
    <location>
        <begin position="158"/>
        <end position="184"/>
    </location>
</feature>
<evidence type="ECO:0008006" key="4">
    <source>
        <dbReference type="Google" id="ProtNLM"/>
    </source>
</evidence>
<keyword evidence="3" id="KW-1185">Reference proteome</keyword>
<feature type="transmembrane region" description="Helical" evidence="1">
    <location>
        <begin position="75"/>
        <end position="93"/>
    </location>
</feature>
<evidence type="ECO:0000256" key="1">
    <source>
        <dbReference type="SAM" id="Phobius"/>
    </source>
</evidence>
<dbReference type="Proteomes" id="UP000185596">
    <property type="component" value="Unassembled WGS sequence"/>
</dbReference>
<protein>
    <recommendedName>
        <fullName evidence="4">Glycosyltransferase RgtA/B/C/D-like domain-containing protein</fullName>
    </recommendedName>
</protein>
<feature type="transmembrane region" description="Helical" evidence="1">
    <location>
        <begin position="100"/>
        <end position="122"/>
    </location>
</feature>
<feature type="transmembrane region" description="Helical" evidence="1">
    <location>
        <begin position="260"/>
        <end position="277"/>
    </location>
</feature>
<dbReference type="STRING" id="1912961.BU204_32730"/>